<dbReference type="AlphaFoldDB" id="A0A2J7RI67"/>
<evidence type="ECO:0000313" key="1">
    <source>
        <dbReference type="EMBL" id="PNF40523.1"/>
    </source>
</evidence>
<organism evidence="1 2">
    <name type="scientific">Cryptotermes secundus</name>
    <dbReference type="NCBI Taxonomy" id="105785"/>
    <lineage>
        <taxon>Eukaryota</taxon>
        <taxon>Metazoa</taxon>
        <taxon>Ecdysozoa</taxon>
        <taxon>Arthropoda</taxon>
        <taxon>Hexapoda</taxon>
        <taxon>Insecta</taxon>
        <taxon>Pterygota</taxon>
        <taxon>Neoptera</taxon>
        <taxon>Polyneoptera</taxon>
        <taxon>Dictyoptera</taxon>
        <taxon>Blattodea</taxon>
        <taxon>Blattoidea</taxon>
        <taxon>Termitoidae</taxon>
        <taxon>Kalotermitidae</taxon>
        <taxon>Cryptotermitinae</taxon>
        <taxon>Cryptotermes</taxon>
    </lineage>
</organism>
<dbReference type="GO" id="GO:0003676">
    <property type="term" value="F:nucleic acid binding"/>
    <property type="evidence" value="ECO:0007669"/>
    <property type="project" value="InterPro"/>
</dbReference>
<gene>
    <name evidence="1" type="ORF">B7P43_G08177</name>
</gene>
<protein>
    <recommendedName>
        <fullName evidence="3">Tc1-like transposase DDE domain-containing protein</fullName>
    </recommendedName>
</protein>
<comment type="caution">
    <text evidence="1">The sequence shown here is derived from an EMBL/GenBank/DDBJ whole genome shotgun (WGS) entry which is preliminary data.</text>
</comment>
<dbReference type="InParanoid" id="A0A2J7RI67"/>
<accession>A0A2J7RI67</accession>
<dbReference type="Gene3D" id="3.30.420.10">
    <property type="entry name" value="Ribonuclease H-like superfamily/Ribonuclease H"/>
    <property type="match status" value="1"/>
</dbReference>
<dbReference type="Proteomes" id="UP000235965">
    <property type="component" value="Unassembled WGS sequence"/>
</dbReference>
<dbReference type="EMBL" id="NEVH01003505">
    <property type="protein sequence ID" value="PNF40523.1"/>
    <property type="molecule type" value="Genomic_DNA"/>
</dbReference>
<reference evidence="1 2" key="1">
    <citation type="submission" date="2017-12" db="EMBL/GenBank/DDBJ databases">
        <title>Hemimetabolous genomes reveal molecular basis of termite eusociality.</title>
        <authorList>
            <person name="Harrison M.C."/>
            <person name="Jongepier E."/>
            <person name="Robertson H.M."/>
            <person name="Arning N."/>
            <person name="Bitard-Feildel T."/>
            <person name="Chao H."/>
            <person name="Childers C.P."/>
            <person name="Dinh H."/>
            <person name="Doddapaneni H."/>
            <person name="Dugan S."/>
            <person name="Gowin J."/>
            <person name="Greiner C."/>
            <person name="Han Y."/>
            <person name="Hu H."/>
            <person name="Hughes D.S.T."/>
            <person name="Huylmans A.-K."/>
            <person name="Kemena C."/>
            <person name="Kremer L.P.M."/>
            <person name="Lee S.L."/>
            <person name="Lopez-Ezquerra A."/>
            <person name="Mallet L."/>
            <person name="Monroy-Kuhn J.M."/>
            <person name="Moser A."/>
            <person name="Murali S.C."/>
            <person name="Muzny D.M."/>
            <person name="Otani S."/>
            <person name="Piulachs M.-D."/>
            <person name="Poelchau M."/>
            <person name="Qu J."/>
            <person name="Schaub F."/>
            <person name="Wada-Katsumata A."/>
            <person name="Worley K.C."/>
            <person name="Xie Q."/>
            <person name="Ylla G."/>
            <person name="Poulsen M."/>
            <person name="Gibbs R.A."/>
            <person name="Schal C."/>
            <person name="Richards S."/>
            <person name="Belles X."/>
            <person name="Korb J."/>
            <person name="Bornberg-Bauer E."/>
        </authorList>
    </citation>
    <scope>NUCLEOTIDE SEQUENCE [LARGE SCALE GENOMIC DNA]</scope>
    <source>
        <tissue evidence="1">Whole body</tissue>
    </source>
</reference>
<evidence type="ECO:0008006" key="3">
    <source>
        <dbReference type="Google" id="ProtNLM"/>
    </source>
</evidence>
<proteinExistence type="predicted"/>
<sequence length="78" mass="9072">MRRVNMRQMWFQQDGATAHTARASMEVVRRIFSQYVISRFGDVSWPPRSPNHLSVSDFRLQMCAQQEGSHLTDIIFGT</sequence>
<evidence type="ECO:0000313" key="2">
    <source>
        <dbReference type="Proteomes" id="UP000235965"/>
    </source>
</evidence>
<name>A0A2J7RI67_9NEOP</name>
<dbReference type="InterPro" id="IPR036397">
    <property type="entry name" value="RNaseH_sf"/>
</dbReference>
<keyword evidence="2" id="KW-1185">Reference proteome</keyword>